<dbReference type="EMBL" id="BARW01039439">
    <property type="protein sequence ID" value="GAJ20423.1"/>
    <property type="molecule type" value="Genomic_DNA"/>
</dbReference>
<feature type="non-terminal residue" evidence="1">
    <location>
        <position position="1"/>
    </location>
</feature>
<comment type="caution">
    <text evidence="1">The sequence shown here is derived from an EMBL/GenBank/DDBJ whole genome shotgun (WGS) entry which is preliminary data.</text>
</comment>
<dbReference type="AlphaFoldDB" id="X1USE7"/>
<reference evidence="1" key="1">
    <citation type="journal article" date="2014" name="Front. Microbiol.">
        <title>High frequency of phylogenetically diverse reductive dehalogenase-homologous genes in deep subseafloor sedimentary metagenomes.</title>
        <authorList>
            <person name="Kawai M."/>
            <person name="Futagami T."/>
            <person name="Toyoda A."/>
            <person name="Takaki Y."/>
            <person name="Nishi S."/>
            <person name="Hori S."/>
            <person name="Arai W."/>
            <person name="Tsubouchi T."/>
            <person name="Morono Y."/>
            <person name="Uchiyama I."/>
            <person name="Ito T."/>
            <person name="Fujiyama A."/>
            <person name="Inagaki F."/>
            <person name="Takami H."/>
        </authorList>
    </citation>
    <scope>NUCLEOTIDE SEQUENCE</scope>
    <source>
        <strain evidence="1">Expedition CK06-06</strain>
    </source>
</reference>
<name>X1USE7_9ZZZZ</name>
<gene>
    <name evidence="1" type="ORF">S12H4_60076</name>
</gene>
<sequence length="108" mass="12244">DQPEGYDTKLGLKIKERKNAGARFTTARYDQWLSAVVIWIGDGRERTERKINLTVPQGKFLFNLPFPSADFLTVRKIMEKAGVGASNSSEIIDIVELLIEFKVIESEK</sequence>
<accession>X1USE7</accession>
<protein>
    <submittedName>
        <fullName evidence="1">Uncharacterized protein</fullName>
    </submittedName>
</protein>
<evidence type="ECO:0000313" key="1">
    <source>
        <dbReference type="EMBL" id="GAJ20423.1"/>
    </source>
</evidence>
<proteinExistence type="predicted"/>
<organism evidence="1">
    <name type="scientific">marine sediment metagenome</name>
    <dbReference type="NCBI Taxonomy" id="412755"/>
    <lineage>
        <taxon>unclassified sequences</taxon>
        <taxon>metagenomes</taxon>
        <taxon>ecological metagenomes</taxon>
    </lineage>
</organism>